<dbReference type="InterPro" id="IPR046030">
    <property type="entry name" value="DUF5988"/>
</dbReference>
<evidence type="ECO:0000313" key="2">
    <source>
        <dbReference type="Proteomes" id="UP000516230"/>
    </source>
</evidence>
<dbReference type="AlphaFoldDB" id="A0A7H0HXM7"/>
<reference evidence="1 2" key="1">
    <citation type="submission" date="2020-08" db="EMBL/GenBank/DDBJ databases">
        <title>A novel species.</title>
        <authorList>
            <person name="Gao J."/>
        </authorList>
    </citation>
    <scope>NUCLEOTIDE SEQUENCE [LARGE SCALE GENOMIC DNA]</scope>
    <source>
        <strain evidence="1 2">CRPJ-33</strain>
    </source>
</reference>
<evidence type="ECO:0000313" key="1">
    <source>
        <dbReference type="EMBL" id="QNP65293.1"/>
    </source>
</evidence>
<accession>A0A7H0HXM7</accession>
<gene>
    <name evidence="1" type="ORF">IAG43_21780</name>
</gene>
<proteinExistence type="predicted"/>
<organism evidence="1 2">
    <name type="scientific">Streptomyces genisteinicus</name>
    <dbReference type="NCBI Taxonomy" id="2768068"/>
    <lineage>
        <taxon>Bacteria</taxon>
        <taxon>Bacillati</taxon>
        <taxon>Actinomycetota</taxon>
        <taxon>Actinomycetes</taxon>
        <taxon>Kitasatosporales</taxon>
        <taxon>Streptomycetaceae</taxon>
        <taxon>Streptomyces</taxon>
    </lineage>
</organism>
<dbReference type="EMBL" id="CP060825">
    <property type="protein sequence ID" value="QNP65293.1"/>
    <property type="molecule type" value="Genomic_DNA"/>
</dbReference>
<sequence length="69" mass="7895">MSQIKVLLVGGPSFFPPEERVQFTASLTEKIKHRFGAGYEHFLHEGEYEKLDGDDIPVFVWKTRTAIAE</sequence>
<dbReference type="KEGG" id="sgj:IAG43_21780"/>
<name>A0A7H0HXM7_9ACTN</name>
<keyword evidence="2" id="KW-1185">Reference proteome</keyword>
<dbReference type="RefSeq" id="WP_187742379.1">
    <property type="nucleotide sequence ID" value="NZ_CP060825.1"/>
</dbReference>
<protein>
    <submittedName>
        <fullName evidence="1">Uncharacterized protein</fullName>
    </submittedName>
</protein>
<dbReference type="Proteomes" id="UP000516230">
    <property type="component" value="Chromosome"/>
</dbReference>
<dbReference type="Pfam" id="PF19450">
    <property type="entry name" value="DUF5988"/>
    <property type="match status" value="1"/>
</dbReference>